<reference evidence="3" key="1">
    <citation type="journal article" date="2014" name="Genome Biol. Evol.">
        <title>Three classes of plasmid (47-63 kb) carry the type B neurotoxin gene cluster of group II Clostridium botulinum.</title>
        <authorList>
            <person name="Carter A.T."/>
            <person name="Austin J.W."/>
            <person name="Weedmark K.A."/>
            <person name="Corbett C."/>
            <person name="Peck M.W."/>
        </authorList>
    </citation>
    <scope>NUCLEOTIDE SEQUENCE</scope>
    <source>
        <strain evidence="1">CDC3875</strain>
        <strain evidence="3">CDC3897</strain>
        <strain evidence="2">CDC5900</strain>
        <plasmid evidence="1">pCDC3875</plasmid>
        <plasmid evidence="3">pCDC3897</plasmid>
        <plasmid evidence="2">pCDC5900</plasmid>
    </source>
</reference>
<dbReference type="EMBL" id="KJ776578">
    <property type="protein sequence ID" value="AIW54608.1"/>
    <property type="molecule type" value="Genomic_DNA"/>
</dbReference>
<organism evidence="3">
    <name type="scientific">Clostridium botulinum</name>
    <dbReference type="NCBI Taxonomy" id="1491"/>
    <lineage>
        <taxon>Bacteria</taxon>
        <taxon>Bacillati</taxon>
        <taxon>Bacillota</taxon>
        <taxon>Clostridia</taxon>
        <taxon>Eubacteriales</taxon>
        <taxon>Clostridiaceae</taxon>
        <taxon>Clostridium</taxon>
    </lineage>
</organism>
<geneLocation type="plasmid" evidence="2">
    <name>pCDC5900</name>
</geneLocation>
<accession>A0A0A0V0B0</accession>
<dbReference type="RefSeq" id="WP_172685582.1">
    <property type="nucleotide sequence ID" value="NZ_KJ776578.1"/>
</dbReference>
<name>A0A0A0V0B0_CLOBO</name>
<evidence type="ECO:0000313" key="3">
    <source>
        <dbReference type="EMBL" id="AIW54857.1"/>
    </source>
</evidence>
<dbReference type="SUPFAM" id="SSF47598">
    <property type="entry name" value="Ribbon-helix-helix"/>
    <property type="match status" value="1"/>
</dbReference>
<sequence>MEEKNYELKKRICIYMPENIDENLKEIAKEKKVSKNKLSLEIIQQYVNSNMPKVESI</sequence>
<dbReference type="GO" id="GO:0006355">
    <property type="term" value="P:regulation of DNA-templated transcription"/>
    <property type="evidence" value="ECO:0007669"/>
    <property type="project" value="InterPro"/>
</dbReference>
<keyword evidence="3" id="KW-0614">Plasmid</keyword>
<dbReference type="EMBL" id="KJ776580">
    <property type="protein sequence ID" value="AIW54727.1"/>
    <property type="molecule type" value="Genomic_DNA"/>
</dbReference>
<dbReference type="AlphaFoldDB" id="A0A0A0V0B0"/>
<evidence type="ECO:0000313" key="1">
    <source>
        <dbReference type="EMBL" id="AIW54608.1"/>
    </source>
</evidence>
<proteinExistence type="predicted"/>
<protein>
    <submittedName>
        <fullName evidence="3">Uncharacterized protein</fullName>
    </submittedName>
</protein>
<dbReference type="InterPro" id="IPR010985">
    <property type="entry name" value="Ribbon_hlx_hlx"/>
</dbReference>
<dbReference type="EMBL" id="KJ776582">
    <property type="protein sequence ID" value="AIW54857.1"/>
    <property type="molecule type" value="Genomic_DNA"/>
</dbReference>
<geneLocation type="plasmid" evidence="3">
    <name>pCDC3897</name>
</geneLocation>
<evidence type="ECO:0000313" key="2">
    <source>
        <dbReference type="EMBL" id="AIW54727.1"/>
    </source>
</evidence>
<dbReference type="InterPro" id="IPR013321">
    <property type="entry name" value="Arc_rbn_hlx_hlx"/>
</dbReference>
<geneLocation type="plasmid" evidence="1">
    <name>pCDC3875</name>
</geneLocation>
<dbReference type="Gene3D" id="1.10.1220.10">
    <property type="entry name" value="Met repressor-like"/>
    <property type="match status" value="1"/>
</dbReference>